<name>A0A8J4H2T7_9BACL</name>
<dbReference type="PROSITE" id="PS50893">
    <property type="entry name" value="ABC_TRANSPORTER_2"/>
    <property type="match status" value="1"/>
</dbReference>
<dbReference type="InterPro" id="IPR003593">
    <property type="entry name" value="AAA+_ATPase"/>
</dbReference>
<keyword evidence="12" id="KW-1185">Reference proteome</keyword>
<comment type="subcellular location">
    <subcellularLocation>
        <location evidence="1">Cell membrane</location>
        <topology evidence="1">Peripheral membrane protein</topology>
    </subcellularLocation>
</comment>
<evidence type="ECO:0000256" key="9">
    <source>
        <dbReference type="ARBA" id="ARBA00023136"/>
    </source>
</evidence>
<evidence type="ECO:0000256" key="8">
    <source>
        <dbReference type="ARBA" id="ARBA00022967"/>
    </source>
</evidence>
<dbReference type="SMART" id="SM00382">
    <property type="entry name" value="AAA"/>
    <property type="match status" value="1"/>
</dbReference>
<comment type="similarity">
    <text evidence="2">Belongs to the ABC transporter superfamily.</text>
</comment>
<organism evidence="11 12">
    <name type="scientific">Xylanibacillus composti</name>
    <dbReference type="NCBI Taxonomy" id="1572762"/>
    <lineage>
        <taxon>Bacteria</taxon>
        <taxon>Bacillati</taxon>
        <taxon>Bacillota</taxon>
        <taxon>Bacilli</taxon>
        <taxon>Bacillales</taxon>
        <taxon>Paenibacillaceae</taxon>
        <taxon>Xylanibacillus</taxon>
    </lineage>
</organism>
<dbReference type="SUPFAM" id="SSF52540">
    <property type="entry name" value="P-loop containing nucleoside triphosphate hydrolases"/>
    <property type="match status" value="1"/>
</dbReference>
<dbReference type="PANTHER" id="PTHR43297:SF14">
    <property type="entry name" value="ATPASE AAA-TYPE CORE DOMAIN-CONTAINING PROTEIN"/>
    <property type="match status" value="1"/>
</dbReference>
<dbReference type="Pfam" id="PF00005">
    <property type="entry name" value="ABC_tran"/>
    <property type="match status" value="1"/>
</dbReference>
<dbReference type="CDD" id="cd03257">
    <property type="entry name" value="ABC_NikE_OppD_transporters"/>
    <property type="match status" value="1"/>
</dbReference>
<keyword evidence="5" id="KW-0997">Cell inner membrane</keyword>
<protein>
    <submittedName>
        <fullName evidence="11">Peptide ABC transporter ATP-binding protein</fullName>
    </submittedName>
</protein>
<keyword evidence="8" id="KW-1278">Translocase</keyword>
<evidence type="ECO:0000256" key="7">
    <source>
        <dbReference type="ARBA" id="ARBA00022840"/>
    </source>
</evidence>
<evidence type="ECO:0000259" key="10">
    <source>
        <dbReference type="PROSITE" id="PS50893"/>
    </source>
</evidence>
<reference evidence="11" key="1">
    <citation type="submission" date="2021-04" db="EMBL/GenBank/DDBJ databases">
        <title>Draft genome sequence of Xylanibacillus composti strain K13.</title>
        <authorList>
            <person name="Uke A."/>
            <person name="Chhe C."/>
            <person name="Baramee S."/>
            <person name="Kosugi A."/>
        </authorList>
    </citation>
    <scope>NUCLEOTIDE SEQUENCE</scope>
    <source>
        <strain evidence="11">K13</strain>
    </source>
</reference>
<dbReference type="PROSITE" id="PS00211">
    <property type="entry name" value="ABC_TRANSPORTER_1"/>
    <property type="match status" value="1"/>
</dbReference>
<accession>A0A8J4H2T7</accession>
<keyword evidence="3" id="KW-0813">Transport</keyword>
<keyword evidence="6" id="KW-0547">Nucleotide-binding</keyword>
<dbReference type="GO" id="GO:0005886">
    <property type="term" value="C:plasma membrane"/>
    <property type="evidence" value="ECO:0007669"/>
    <property type="project" value="UniProtKB-SubCell"/>
</dbReference>
<evidence type="ECO:0000256" key="2">
    <source>
        <dbReference type="ARBA" id="ARBA00005417"/>
    </source>
</evidence>
<evidence type="ECO:0000256" key="6">
    <source>
        <dbReference type="ARBA" id="ARBA00022741"/>
    </source>
</evidence>
<dbReference type="InterPro" id="IPR027417">
    <property type="entry name" value="P-loop_NTPase"/>
</dbReference>
<dbReference type="PANTHER" id="PTHR43297">
    <property type="entry name" value="OLIGOPEPTIDE TRANSPORT ATP-BINDING PROTEIN APPD"/>
    <property type="match status" value="1"/>
</dbReference>
<keyword evidence="4" id="KW-1003">Cell membrane</keyword>
<gene>
    <name evidence="11" type="primary">oppD</name>
    <name evidence="11" type="ORF">XYCOK13_07230</name>
</gene>
<evidence type="ECO:0000256" key="1">
    <source>
        <dbReference type="ARBA" id="ARBA00004202"/>
    </source>
</evidence>
<keyword evidence="7 11" id="KW-0067">ATP-binding</keyword>
<dbReference type="InterPro" id="IPR050388">
    <property type="entry name" value="ABC_Ni/Peptide_Import"/>
</dbReference>
<dbReference type="GO" id="GO:0005524">
    <property type="term" value="F:ATP binding"/>
    <property type="evidence" value="ECO:0007669"/>
    <property type="project" value="UniProtKB-KW"/>
</dbReference>
<sequence length="263" mass="29081">MNGLLEVKNLCVGLKEQPSRLIVKHVDFTLRQGKALALVGESGSGKTMTCKALMRLLNRKKFEVSGSIRYREVGLLTLKEKEMRSLCGSKIAMIIQHPMTAFNPTIKIGVQIIESIRAHRKIGKKEAYEIGIQALEQMHLPRCEQLMNSYSYTLSGGMLQRIMIAVALIHKPEILIADEATTALDVKNQSIVLEELDQLKKKGIALLLVTHDLGVAAKLADDMVVMKSGEIIERGAVFKLFASPREAYTKELLGARIMKGAGL</sequence>
<evidence type="ECO:0000313" key="12">
    <source>
        <dbReference type="Proteomes" id="UP000677918"/>
    </source>
</evidence>
<evidence type="ECO:0000256" key="3">
    <source>
        <dbReference type="ARBA" id="ARBA00022448"/>
    </source>
</evidence>
<evidence type="ECO:0000256" key="4">
    <source>
        <dbReference type="ARBA" id="ARBA00022475"/>
    </source>
</evidence>
<proteinExistence type="inferred from homology"/>
<dbReference type="GO" id="GO:0016887">
    <property type="term" value="F:ATP hydrolysis activity"/>
    <property type="evidence" value="ECO:0007669"/>
    <property type="project" value="InterPro"/>
</dbReference>
<keyword evidence="9" id="KW-0472">Membrane</keyword>
<dbReference type="RefSeq" id="WP_213410533.1">
    <property type="nucleotide sequence ID" value="NZ_BOVK01000010.1"/>
</dbReference>
<evidence type="ECO:0000256" key="5">
    <source>
        <dbReference type="ARBA" id="ARBA00022519"/>
    </source>
</evidence>
<dbReference type="Gene3D" id="3.40.50.300">
    <property type="entry name" value="P-loop containing nucleotide triphosphate hydrolases"/>
    <property type="match status" value="1"/>
</dbReference>
<comment type="caution">
    <text evidence="11">The sequence shown here is derived from an EMBL/GenBank/DDBJ whole genome shotgun (WGS) entry which is preliminary data.</text>
</comment>
<dbReference type="InterPro" id="IPR017871">
    <property type="entry name" value="ABC_transporter-like_CS"/>
</dbReference>
<dbReference type="AlphaFoldDB" id="A0A8J4H2T7"/>
<dbReference type="EMBL" id="BOVK01000010">
    <property type="protein sequence ID" value="GIQ67899.1"/>
    <property type="molecule type" value="Genomic_DNA"/>
</dbReference>
<dbReference type="InterPro" id="IPR003439">
    <property type="entry name" value="ABC_transporter-like_ATP-bd"/>
</dbReference>
<evidence type="ECO:0000313" key="11">
    <source>
        <dbReference type="EMBL" id="GIQ67899.1"/>
    </source>
</evidence>
<feature type="domain" description="ABC transporter" evidence="10">
    <location>
        <begin position="5"/>
        <end position="253"/>
    </location>
</feature>
<dbReference type="Proteomes" id="UP000677918">
    <property type="component" value="Unassembled WGS sequence"/>
</dbReference>